<protein>
    <submittedName>
        <fullName evidence="1">DUF2313 domain-containing protein</fullName>
    </submittedName>
</protein>
<name>A0A8I1AMN2_ACIBZ</name>
<dbReference type="EMBL" id="CP092085">
    <property type="protein sequence ID" value="UUN96136.1"/>
    <property type="molecule type" value="Genomic_DNA"/>
</dbReference>
<proteinExistence type="predicted"/>
<dbReference type="Proteomes" id="UP000644140">
    <property type="component" value="Chromosome"/>
</dbReference>
<dbReference type="RefSeq" id="WP_151780587.1">
    <property type="nucleotide sequence ID" value="NZ_BKNL01000001.1"/>
</dbReference>
<accession>A0A8I1AMN2</accession>
<dbReference type="AlphaFoldDB" id="A0A8I1AMN2"/>
<evidence type="ECO:0000313" key="1">
    <source>
        <dbReference type="EMBL" id="UUN96136.1"/>
    </source>
</evidence>
<evidence type="ECO:0000313" key="2">
    <source>
        <dbReference type="Proteomes" id="UP000644140"/>
    </source>
</evidence>
<sequence length="177" mass="20399">MTLDELTDLYEILLRQLLPEGGYDRAPNTVISDDVRGHAKALAQADLDAKRLLGVIESIPPELLEEYEHEYGLPLKCTTNVAQTIEERLEIVNWIRRTKNVLNTAYIEQLLVIFHVNLIELVRYRPIKSTAPCTSAVNTDLLRYKVKLRLKTPVNADMNCIIKNYLPAYLRYDLEFI</sequence>
<organism evidence="1 2">
    <name type="scientific">Acinetobacter bereziniae</name>
    <name type="common">Acinetobacter genomosp. 10</name>
    <dbReference type="NCBI Taxonomy" id="106648"/>
    <lineage>
        <taxon>Bacteria</taxon>
        <taxon>Pseudomonadati</taxon>
        <taxon>Pseudomonadota</taxon>
        <taxon>Gammaproteobacteria</taxon>
        <taxon>Moraxellales</taxon>
        <taxon>Moraxellaceae</taxon>
        <taxon>Acinetobacter</taxon>
    </lineage>
</organism>
<reference evidence="1" key="1">
    <citation type="submission" date="2022-02" db="EMBL/GenBank/DDBJ databases">
        <title>Characterization of Tn125 harboring carbapenem-resistant Acinetobacter bereziniae clinical isolates.</title>
        <authorList>
            <person name="Wong N.-K."/>
            <person name="Pan Q."/>
        </authorList>
    </citation>
    <scope>NUCLEOTIDE SEQUENCE</scope>
    <source>
        <strain evidence="1">GD03393</strain>
    </source>
</reference>
<gene>
    <name evidence="1" type="ORF">I9054_012140</name>
</gene>